<feature type="region of interest" description="Disordered" evidence="1">
    <location>
        <begin position="1"/>
        <end position="28"/>
    </location>
</feature>
<dbReference type="Pfam" id="PF12937">
    <property type="entry name" value="F-box-like"/>
    <property type="match status" value="1"/>
</dbReference>
<dbReference type="EMBL" id="KZ084092">
    <property type="protein sequence ID" value="OSD05846.1"/>
    <property type="molecule type" value="Genomic_DNA"/>
</dbReference>
<gene>
    <name evidence="3" type="ORF">PYCCODRAFT_1405781</name>
</gene>
<dbReference type="AlphaFoldDB" id="A0A1Y2IXK1"/>
<evidence type="ECO:0000259" key="2">
    <source>
        <dbReference type="PROSITE" id="PS50181"/>
    </source>
</evidence>
<dbReference type="InterPro" id="IPR001810">
    <property type="entry name" value="F-box_dom"/>
</dbReference>
<reference evidence="3 4" key="1">
    <citation type="journal article" date="2015" name="Biotechnol. Biofuels">
        <title>Enhanced degradation of softwood versus hardwood by the white-rot fungus Pycnoporus coccineus.</title>
        <authorList>
            <person name="Couturier M."/>
            <person name="Navarro D."/>
            <person name="Chevret D."/>
            <person name="Henrissat B."/>
            <person name="Piumi F."/>
            <person name="Ruiz-Duenas F.J."/>
            <person name="Martinez A.T."/>
            <person name="Grigoriev I.V."/>
            <person name="Riley R."/>
            <person name="Lipzen A."/>
            <person name="Berrin J.G."/>
            <person name="Master E.R."/>
            <person name="Rosso M.N."/>
        </authorList>
    </citation>
    <scope>NUCLEOTIDE SEQUENCE [LARGE SCALE GENOMIC DNA]</scope>
    <source>
        <strain evidence="3 4">BRFM310</strain>
    </source>
</reference>
<accession>A0A1Y2IXK1</accession>
<evidence type="ECO:0000256" key="1">
    <source>
        <dbReference type="SAM" id="MobiDB-lite"/>
    </source>
</evidence>
<keyword evidence="4" id="KW-1185">Reference proteome</keyword>
<dbReference type="Proteomes" id="UP000193067">
    <property type="component" value="Unassembled WGS sequence"/>
</dbReference>
<feature type="domain" description="F-box" evidence="2">
    <location>
        <begin position="25"/>
        <end position="74"/>
    </location>
</feature>
<sequence>MAAATTLEGQSIGSARVSPAASQGTPSLHSLPTELIERVLLFSDPRDVLKYAQTCRFARKLVLEPKDHFLWRELYLGRPFDDLRHTVAVPLRHPILRSSAELSGARGDTTTSSPWLSELLRRMEAEAIAASSESDPGQLQRAFETFLAAIEAAAPVREDEIGADGKTVLSRSENLHWLNRLLRRTHVLNQSITLVGADGDANGNTTSISSATRSHARGGHALDASVEAFRQLRCQLRAFVALSHENSFVAESRVRMAEIRKSSRCFVYDMRKYKAETLWGPYRTADESCKPTLVVNWEHVEHIMNVVGLKLREVSDVSLGYYKKSPFTLEALRAYSAIGSFERPPQDWAGVTGQWRRFVCFMDYRSVYSHLPPGPHHPSFFEAPFDEALRPVELYLSLITESEYLSDPSQIPHVLPPDPPVTDEAVDDPAFPTLYFEGRSRGPHASVASIRGRVSTLADGAIRWQFVTTYDGRMQWSAEGVQLGHVCSAAGIAGIWTGAHHQRDDPAGPFWMVKVNDQLPDGVLNSLH</sequence>
<proteinExistence type="predicted"/>
<dbReference type="InterPro" id="IPR036047">
    <property type="entry name" value="F-box-like_dom_sf"/>
</dbReference>
<evidence type="ECO:0000313" key="4">
    <source>
        <dbReference type="Proteomes" id="UP000193067"/>
    </source>
</evidence>
<dbReference type="Gene3D" id="1.20.1280.50">
    <property type="match status" value="1"/>
</dbReference>
<evidence type="ECO:0000313" key="3">
    <source>
        <dbReference type="EMBL" id="OSD05846.1"/>
    </source>
</evidence>
<dbReference type="STRING" id="1353009.A0A1Y2IXK1"/>
<dbReference type="OrthoDB" id="3226064at2759"/>
<protein>
    <recommendedName>
        <fullName evidence="2">F-box domain-containing protein</fullName>
    </recommendedName>
</protein>
<dbReference type="PROSITE" id="PS50181">
    <property type="entry name" value="FBOX"/>
    <property type="match status" value="1"/>
</dbReference>
<organism evidence="3 4">
    <name type="scientific">Trametes coccinea (strain BRFM310)</name>
    <name type="common">Pycnoporus coccineus</name>
    <dbReference type="NCBI Taxonomy" id="1353009"/>
    <lineage>
        <taxon>Eukaryota</taxon>
        <taxon>Fungi</taxon>
        <taxon>Dikarya</taxon>
        <taxon>Basidiomycota</taxon>
        <taxon>Agaricomycotina</taxon>
        <taxon>Agaricomycetes</taxon>
        <taxon>Polyporales</taxon>
        <taxon>Polyporaceae</taxon>
        <taxon>Trametes</taxon>
    </lineage>
</organism>
<name>A0A1Y2IXK1_TRAC3</name>
<dbReference type="SUPFAM" id="SSF81383">
    <property type="entry name" value="F-box domain"/>
    <property type="match status" value="1"/>
</dbReference>